<dbReference type="RefSeq" id="WP_091447138.1">
    <property type="nucleotide sequence ID" value="NZ_FMZZ01000001.1"/>
</dbReference>
<evidence type="ECO:0000313" key="3">
    <source>
        <dbReference type="Proteomes" id="UP000199501"/>
    </source>
</evidence>
<accession>A0A1G6J290</accession>
<evidence type="ECO:0000313" key="2">
    <source>
        <dbReference type="EMBL" id="SDC12770.1"/>
    </source>
</evidence>
<feature type="domain" description="Erythromycin biosynthesis protein CIII-like C-terminal" evidence="1">
    <location>
        <begin position="11"/>
        <end position="111"/>
    </location>
</feature>
<dbReference type="Gene3D" id="3.40.50.2000">
    <property type="entry name" value="Glycogen Phosphorylase B"/>
    <property type="match status" value="1"/>
</dbReference>
<reference evidence="3" key="1">
    <citation type="submission" date="2016-10" db="EMBL/GenBank/DDBJ databases">
        <authorList>
            <person name="Varghese N."/>
            <person name="Submissions S."/>
        </authorList>
    </citation>
    <scope>NUCLEOTIDE SEQUENCE [LARGE SCALE GENOMIC DNA]</scope>
    <source>
        <strain evidence="3">IBRC-M 10403</strain>
    </source>
</reference>
<dbReference type="EMBL" id="FMZZ01000001">
    <property type="protein sequence ID" value="SDC12770.1"/>
    <property type="molecule type" value="Genomic_DNA"/>
</dbReference>
<dbReference type="InterPro" id="IPR050426">
    <property type="entry name" value="Glycosyltransferase_28"/>
</dbReference>
<dbReference type="OrthoDB" id="3253247at2"/>
<dbReference type="PANTHER" id="PTHR48050">
    <property type="entry name" value="STEROL 3-BETA-GLUCOSYLTRANSFERASE"/>
    <property type="match status" value="1"/>
</dbReference>
<name>A0A1G6J290_9PSEU</name>
<dbReference type="InterPro" id="IPR010610">
    <property type="entry name" value="EryCIII-like_C"/>
</dbReference>
<dbReference type="AlphaFoldDB" id="A0A1G6J290"/>
<keyword evidence="3" id="KW-1185">Reference proteome</keyword>
<dbReference type="PANTHER" id="PTHR48050:SF13">
    <property type="entry name" value="STEROL 3-BETA-GLUCOSYLTRANSFERASE UGT80A2"/>
    <property type="match status" value="1"/>
</dbReference>
<organism evidence="2 3">
    <name type="scientific">Actinokineospora iranica</name>
    <dbReference type="NCBI Taxonomy" id="1271860"/>
    <lineage>
        <taxon>Bacteria</taxon>
        <taxon>Bacillati</taxon>
        <taxon>Actinomycetota</taxon>
        <taxon>Actinomycetes</taxon>
        <taxon>Pseudonocardiales</taxon>
        <taxon>Pseudonocardiaceae</taxon>
        <taxon>Actinokineospora</taxon>
    </lineage>
</organism>
<sequence>MAGEAATELAAELDLLWLFPKMAAVLHHAGAGTTGAGVPAVPVPTLGDQPFWPRRLAGLGVSPGHMPMSELSADRLADLIARAVTDRSHRVRARAFATRVDAEDGSGAIAQAVERVSADR</sequence>
<dbReference type="Proteomes" id="UP000199501">
    <property type="component" value="Unassembled WGS sequence"/>
</dbReference>
<dbReference type="SUPFAM" id="SSF53756">
    <property type="entry name" value="UDP-Glycosyltransferase/glycogen phosphorylase"/>
    <property type="match status" value="1"/>
</dbReference>
<dbReference type="Pfam" id="PF06722">
    <property type="entry name" value="EryCIII-like_C"/>
    <property type="match status" value="1"/>
</dbReference>
<gene>
    <name evidence="2" type="ORF">SAMN05216174_101199</name>
</gene>
<protein>
    <recommendedName>
        <fullName evidence="1">Erythromycin biosynthesis protein CIII-like C-terminal domain-containing protein</fullName>
    </recommendedName>
</protein>
<dbReference type="STRING" id="1271860.SAMN05216174_101199"/>
<proteinExistence type="predicted"/>
<dbReference type="GO" id="GO:0016757">
    <property type="term" value="F:glycosyltransferase activity"/>
    <property type="evidence" value="ECO:0007669"/>
    <property type="project" value="UniProtKB-ARBA"/>
</dbReference>
<evidence type="ECO:0000259" key="1">
    <source>
        <dbReference type="Pfam" id="PF06722"/>
    </source>
</evidence>